<name>A0A4Y2IWP2_ARAVE</name>
<reference evidence="1 2" key="1">
    <citation type="journal article" date="2019" name="Sci. Rep.">
        <title>Orb-weaving spider Araneus ventricosus genome elucidates the spidroin gene catalogue.</title>
        <authorList>
            <person name="Kono N."/>
            <person name="Nakamura H."/>
            <person name="Ohtoshi R."/>
            <person name="Moran D.A.P."/>
            <person name="Shinohara A."/>
            <person name="Yoshida Y."/>
            <person name="Fujiwara M."/>
            <person name="Mori M."/>
            <person name="Tomita M."/>
            <person name="Arakawa K."/>
        </authorList>
    </citation>
    <scope>NUCLEOTIDE SEQUENCE [LARGE SCALE GENOMIC DNA]</scope>
</reference>
<accession>A0A4Y2IWP2</accession>
<comment type="caution">
    <text evidence="1">The sequence shown here is derived from an EMBL/GenBank/DDBJ whole genome shotgun (WGS) entry which is preliminary data.</text>
</comment>
<organism evidence="1 2">
    <name type="scientific">Araneus ventricosus</name>
    <name type="common">Orbweaver spider</name>
    <name type="synonym">Epeira ventricosa</name>
    <dbReference type="NCBI Taxonomy" id="182803"/>
    <lineage>
        <taxon>Eukaryota</taxon>
        <taxon>Metazoa</taxon>
        <taxon>Ecdysozoa</taxon>
        <taxon>Arthropoda</taxon>
        <taxon>Chelicerata</taxon>
        <taxon>Arachnida</taxon>
        <taxon>Araneae</taxon>
        <taxon>Araneomorphae</taxon>
        <taxon>Entelegynae</taxon>
        <taxon>Araneoidea</taxon>
        <taxon>Araneidae</taxon>
        <taxon>Araneus</taxon>
    </lineage>
</organism>
<gene>
    <name evidence="1" type="ORF">AVEN_97994_1</name>
</gene>
<keyword evidence="2" id="KW-1185">Reference proteome</keyword>
<sequence>MRTGQRTRLPGLDFLLHLWPSVDEPLGIFKIPPRSVGVCVSKSHNFVPSAHGVLMSKKPFLPQNCSVARFHPRGLAVFLAEIKVSENILSSFPPVDRMEMFLFLDTLKRVFTFIAKRKIDWHSRSILFMFQITVF</sequence>
<dbReference type="Proteomes" id="UP000499080">
    <property type="component" value="Unassembled WGS sequence"/>
</dbReference>
<evidence type="ECO:0000313" key="1">
    <source>
        <dbReference type="EMBL" id="GBM82085.1"/>
    </source>
</evidence>
<proteinExistence type="predicted"/>
<protein>
    <submittedName>
        <fullName evidence="1">Uncharacterized protein</fullName>
    </submittedName>
</protein>
<dbReference type="EMBL" id="BGPR01002987">
    <property type="protein sequence ID" value="GBM82085.1"/>
    <property type="molecule type" value="Genomic_DNA"/>
</dbReference>
<dbReference type="AlphaFoldDB" id="A0A4Y2IWP2"/>
<evidence type="ECO:0000313" key="2">
    <source>
        <dbReference type="Proteomes" id="UP000499080"/>
    </source>
</evidence>